<keyword evidence="3" id="KW-1185">Reference proteome</keyword>
<name>A0A6A6JJX7_WESOR</name>
<dbReference type="RefSeq" id="XP_033654346.1">
    <property type="nucleotide sequence ID" value="XM_033794698.1"/>
</dbReference>
<reference evidence="2" key="1">
    <citation type="journal article" date="2020" name="Stud. Mycol.">
        <title>101 Dothideomycetes genomes: a test case for predicting lifestyles and emergence of pathogens.</title>
        <authorList>
            <person name="Haridas S."/>
            <person name="Albert R."/>
            <person name="Binder M."/>
            <person name="Bloem J."/>
            <person name="Labutti K."/>
            <person name="Salamov A."/>
            <person name="Andreopoulos B."/>
            <person name="Baker S."/>
            <person name="Barry K."/>
            <person name="Bills G."/>
            <person name="Bluhm B."/>
            <person name="Cannon C."/>
            <person name="Castanera R."/>
            <person name="Culley D."/>
            <person name="Daum C."/>
            <person name="Ezra D."/>
            <person name="Gonzalez J."/>
            <person name="Henrissat B."/>
            <person name="Kuo A."/>
            <person name="Liang C."/>
            <person name="Lipzen A."/>
            <person name="Lutzoni F."/>
            <person name="Magnuson J."/>
            <person name="Mondo S."/>
            <person name="Nolan M."/>
            <person name="Ohm R."/>
            <person name="Pangilinan J."/>
            <person name="Park H.-J."/>
            <person name="Ramirez L."/>
            <person name="Alfaro M."/>
            <person name="Sun H."/>
            <person name="Tritt A."/>
            <person name="Yoshinaga Y."/>
            <person name="Zwiers L.-H."/>
            <person name="Turgeon B."/>
            <person name="Goodwin S."/>
            <person name="Spatafora J."/>
            <person name="Crous P."/>
            <person name="Grigoriev I."/>
        </authorList>
    </citation>
    <scope>NUCLEOTIDE SEQUENCE</scope>
    <source>
        <strain evidence="2">CBS 379.55</strain>
    </source>
</reference>
<dbReference type="AlphaFoldDB" id="A0A6A6JJX7"/>
<evidence type="ECO:0000256" key="1">
    <source>
        <dbReference type="SAM" id="MobiDB-lite"/>
    </source>
</evidence>
<sequence>MSSIYWQRLKPLGSSGTAVPISASPSRNLDGESVPREVLFLSSPWNLCWHSLILFSRRNIILFPSILCASFDFEHWSVRLRACSAGNVVGWYDTLFLGLEHQIRSTETDRSYHGNSLSTACTPPSSPPRSERELQTGQSPGAHAASELVSPASTGAGRFY</sequence>
<feature type="region of interest" description="Disordered" evidence="1">
    <location>
        <begin position="110"/>
        <end position="160"/>
    </location>
</feature>
<dbReference type="GeneID" id="54547873"/>
<dbReference type="EMBL" id="ML986492">
    <property type="protein sequence ID" value="KAF2276807.1"/>
    <property type="molecule type" value="Genomic_DNA"/>
</dbReference>
<accession>A0A6A6JJX7</accession>
<organism evidence="2 3">
    <name type="scientific">Westerdykella ornata</name>
    <dbReference type="NCBI Taxonomy" id="318751"/>
    <lineage>
        <taxon>Eukaryota</taxon>
        <taxon>Fungi</taxon>
        <taxon>Dikarya</taxon>
        <taxon>Ascomycota</taxon>
        <taxon>Pezizomycotina</taxon>
        <taxon>Dothideomycetes</taxon>
        <taxon>Pleosporomycetidae</taxon>
        <taxon>Pleosporales</taxon>
        <taxon>Sporormiaceae</taxon>
        <taxon>Westerdykella</taxon>
    </lineage>
</organism>
<feature type="compositionally biased region" description="Polar residues" evidence="1">
    <location>
        <begin position="113"/>
        <end position="122"/>
    </location>
</feature>
<proteinExistence type="predicted"/>
<evidence type="ECO:0000313" key="2">
    <source>
        <dbReference type="EMBL" id="KAF2276807.1"/>
    </source>
</evidence>
<dbReference type="Proteomes" id="UP000800097">
    <property type="component" value="Unassembled WGS sequence"/>
</dbReference>
<gene>
    <name evidence="2" type="ORF">EI97DRAFT_322444</name>
</gene>
<evidence type="ECO:0000313" key="3">
    <source>
        <dbReference type="Proteomes" id="UP000800097"/>
    </source>
</evidence>
<protein>
    <submittedName>
        <fullName evidence="2">Uncharacterized protein</fullName>
    </submittedName>
</protein>